<keyword evidence="2" id="KW-0732">Signal</keyword>
<dbReference type="Gene3D" id="2.120.10.30">
    <property type="entry name" value="TolB, C-terminal domain"/>
    <property type="match status" value="1"/>
</dbReference>
<feature type="domain" description="Pyrroloquinoline quinone-dependent pyranose dehydrogenase beta-propeller" evidence="3">
    <location>
        <begin position="308"/>
        <end position="418"/>
    </location>
</feature>
<accession>A0A817NAL4</accession>
<dbReference type="Proteomes" id="UP000663873">
    <property type="component" value="Unassembled WGS sequence"/>
</dbReference>
<evidence type="ECO:0000256" key="1">
    <source>
        <dbReference type="SAM" id="Phobius"/>
    </source>
</evidence>
<sequence length="455" mass="51304">MSSSLFLRQFLIQFLFLTFFLIYEIEAKNSSFIPEPIHITLADLPEPYATPSNAKDANITSVPEDPTLYVPDGFTVKLYMSGLNMPRYLTYTPSGDILVSEPRMNRISCLIDNDGDGYPDELTTFADESNGLYLPYSMTFVNGYFYVANRNITRRYQWTTGSRQISGLGEIVATYEARGHWTRTVIASPDLDRIYIGIGSATNVDADPLPRGSVQVADIDGSNMVTFSHGLRNPIGLAFHPITKELYVACQERDELGDDLVPDFFTRIEQNDFYGWPFAYLSPNLTDPRRRLENGTSERPDLVAITRIPDVLFQAHSAVLDTKFYTGTQFPTNYHNGAFAALHGSWNRDIGTGYKIVFIPFDHMTNRPMGYYEDFVTGFLVKPSGPDTFATPVGLLVLKDGSLLFTDDGNNRIYQVQYNNNTIDTTTTKNSSARFAVVELFIIFTIFISLFYSQE</sequence>
<evidence type="ECO:0000313" key="7">
    <source>
        <dbReference type="Proteomes" id="UP000663873"/>
    </source>
</evidence>
<dbReference type="PANTHER" id="PTHR33546">
    <property type="entry name" value="LARGE, MULTIFUNCTIONAL SECRETED PROTEIN-RELATED"/>
    <property type="match status" value="1"/>
</dbReference>
<reference evidence="4" key="1">
    <citation type="submission" date="2021-02" db="EMBL/GenBank/DDBJ databases">
        <authorList>
            <person name="Nowell W R."/>
        </authorList>
    </citation>
    <scope>NUCLEOTIDE SEQUENCE</scope>
</reference>
<feature type="domain" description="Pyrroloquinoline quinone-dependent pyranose dehydrogenase beta-propeller" evidence="3">
    <location>
        <begin position="70"/>
        <end position="256"/>
    </location>
</feature>
<gene>
    <name evidence="4" type="ORF">TIS948_LOCUS6742</name>
    <name evidence="5" type="ORF">UJA718_LOCUS13308</name>
</gene>
<evidence type="ECO:0000259" key="3">
    <source>
        <dbReference type="Pfam" id="PF22807"/>
    </source>
</evidence>
<feature type="transmembrane region" description="Helical" evidence="1">
    <location>
        <begin position="433"/>
        <end position="452"/>
    </location>
</feature>
<organism evidence="4 6">
    <name type="scientific">Rotaria socialis</name>
    <dbReference type="NCBI Taxonomy" id="392032"/>
    <lineage>
        <taxon>Eukaryota</taxon>
        <taxon>Metazoa</taxon>
        <taxon>Spiralia</taxon>
        <taxon>Gnathifera</taxon>
        <taxon>Rotifera</taxon>
        <taxon>Eurotatoria</taxon>
        <taxon>Bdelloidea</taxon>
        <taxon>Philodinida</taxon>
        <taxon>Philodinidae</taxon>
        <taxon>Rotaria</taxon>
    </lineage>
</organism>
<dbReference type="Proteomes" id="UP000663825">
    <property type="component" value="Unassembled WGS sequence"/>
</dbReference>
<evidence type="ECO:0000313" key="5">
    <source>
        <dbReference type="EMBL" id="CAF4311812.1"/>
    </source>
</evidence>
<feature type="signal peptide" evidence="2">
    <location>
        <begin position="1"/>
        <end position="27"/>
    </location>
</feature>
<dbReference type="EMBL" id="CAJOBP010001792">
    <property type="protein sequence ID" value="CAF4311812.1"/>
    <property type="molecule type" value="Genomic_DNA"/>
</dbReference>
<keyword evidence="1" id="KW-0812">Transmembrane</keyword>
<dbReference type="InterPro" id="IPR011041">
    <property type="entry name" value="Quinoprot_gluc/sorb_DH_b-prop"/>
</dbReference>
<dbReference type="InterPro" id="IPR011042">
    <property type="entry name" value="6-blade_b-propeller_TolB-like"/>
</dbReference>
<dbReference type="AlphaFoldDB" id="A0A817NAL4"/>
<dbReference type="SUPFAM" id="SSF50952">
    <property type="entry name" value="Soluble quinoprotein glucose dehydrogenase"/>
    <property type="match status" value="1"/>
</dbReference>
<protein>
    <recommendedName>
        <fullName evidence="3">Pyrroloquinoline quinone-dependent pyranose dehydrogenase beta-propeller domain-containing protein</fullName>
    </recommendedName>
</protein>
<name>A0A817NAL4_9BILA</name>
<keyword evidence="1" id="KW-0472">Membrane</keyword>
<evidence type="ECO:0000313" key="4">
    <source>
        <dbReference type="EMBL" id="CAF3097005.1"/>
    </source>
</evidence>
<dbReference type="EMBL" id="CAJNXB010000775">
    <property type="protein sequence ID" value="CAF3097005.1"/>
    <property type="molecule type" value="Genomic_DNA"/>
</dbReference>
<dbReference type="PANTHER" id="PTHR33546:SF1">
    <property type="entry name" value="LARGE, MULTIFUNCTIONAL SECRETED PROTEIN"/>
    <property type="match status" value="1"/>
</dbReference>
<dbReference type="OrthoDB" id="10001068at2759"/>
<keyword evidence="1" id="KW-1133">Transmembrane helix</keyword>
<comment type="caution">
    <text evidence="4">The sequence shown here is derived from an EMBL/GenBank/DDBJ whole genome shotgun (WGS) entry which is preliminary data.</text>
</comment>
<evidence type="ECO:0000313" key="6">
    <source>
        <dbReference type="Proteomes" id="UP000663825"/>
    </source>
</evidence>
<feature type="chain" id="PRO_5035612509" description="Pyrroloquinoline quinone-dependent pyranose dehydrogenase beta-propeller domain-containing protein" evidence="2">
    <location>
        <begin position="28"/>
        <end position="455"/>
    </location>
</feature>
<evidence type="ECO:0000256" key="2">
    <source>
        <dbReference type="SAM" id="SignalP"/>
    </source>
</evidence>
<dbReference type="Pfam" id="PF22807">
    <property type="entry name" value="TrAA12"/>
    <property type="match status" value="2"/>
</dbReference>
<keyword evidence="7" id="KW-1185">Reference proteome</keyword>
<dbReference type="InterPro" id="IPR054539">
    <property type="entry name" value="Beta-prop_PDH"/>
</dbReference>
<proteinExistence type="predicted"/>